<organism evidence="2 3">
    <name type="scientific">Plectus sambesii</name>
    <dbReference type="NCBI Taxonomy" id="2011161"/>
    <lineage>
        <taxon>Eukaryota</taxon>
        <taxon>Metazoa</taxon>
        <taxon>Ecdysozoa</taxon>
        <taxon>Nematoda</taxon>
        <taxon>Chromadorea</taxon>
        <taxon>Plectida</taxon>
        <taxon>Plectina</taxon>
        <taxon>Plectoidea</taxon>
        <taxon>Plectidae</taxon>
        <taxon>Plectus</taxon>
    </lineage>
</organism>
<name>A0A914VMT1_9BILA</name>
<proteinExistence type="predicted"/>
<reference evidence="3" key="1">
    <citation type="submission" date="2022-11" db="UniProtKB">
        <authorList>
            <consortium name="WormBaseParasite"/>
        </authorList>
    </citation>
    <scope>IDENTIFICATION</scope>
</reference>
<evidence type="ECO:0000313" key="3">
    <source>
        <dbReference type="WBParaSite" id="PSAMB.scaffold2133size25156.g16509.t1"/>
    </source>
</evidence>
<dbReference type="Proteomes" id="UP000887566">
    <property type="component" value="Unplaced"/>
</dbReference>
<accession>A0A914VMT1</accession>
<feature type="signal peptide" evidence="1">
    <location>
        <begin position="1"/>
        <end position="24"/>
    </location>
</feature>
<keyword evidence="2" id="KW-1185">Reference proteome</keyword>
<feature type="chain" id="PRO_5038054201" evidence="1">
    <location>
        <begin position="25"/>
        <end position="208"/>
    </location>
</feature>
<evidence type="ECO:0000256" key="1">
    <source>
        <dbReference type="SAM" id="SignalP"/>
    </source>
</evidence>
<keyword evidence="1" id="KW-0732">Signal</keyword>
<dbReference type="WBParaSite" id="PSAMB.scaffold2133size25156.g16509.t1">
    <property type="protein sequence ID" value="PSAMB.scaffold2133size25156.g16509.t1"/>
    <property type="gene ID" value="PSAMB.scaffold2133size25156.g16509"/>
</dbReference>
<protein>
    <submittedName>
        <fullName evidence="3">Uncharacterized protein</fullName>
    </submittedName>
</protein>
<dbReference type="AlphaFoldDB" id="A0A914VMT1"/>
<evidence type="ECO:0000313" key="2">
    <source>
        <dbReference type="Proteomes" id="UP000887566"/>
    </source>
</evidence>
<sequence length="208" mass="22764">MKLLSFTFLFAASIQLLIIENVKCQSVNSAPLLYPYSAGLNSNNNYQYGSNTVLNPNSNFLGSQGYPYANNLPYYPNSNNLNNYPNSNGLNNYPQSGSIISPYSNINTPYNPNNPIVPVNNNYGIRYPYINSYPVSSSYLGISNPTNNVNYPSSSILSSQNSVYCEYRPLQGCVSTQPGGGCRNCIDAGSNGITRNCQCSDDTTFGRK</sequence>